<dbReference type="EMBL" id="DRTD01000002">
    <property type="protein sequence ID" value="HHE54142.1"/>
    <property type="molecule type" value="Genomic_DNA"/>
</dbReference>
<dbReference type="AlphaFoldDB" id="A0A7V5H1W2"/>
<protein>
    <recommendedName>
        <fullName evidence="2">Glycosyltransferase</fullName>
    </recommendedName>
</protein>
<name>A0A7V5H1W2_CALAY</name>
<reference evidence="1" key="1">
    <citation type="journal article" date="2020" name="mSystems">
        <title>Genome- and Community-Level Interaction Insights into Carbon Utilization and Element Cycling Functions of Hydrothermarchaeota in Hydrothermal Sediment.</title>
        <authorList>
            <person name="Zhou Z."/>
            <person name="Liu Y."/>
            <person name="Xu W."/>
            <person name="Pan J."/>
            <person name="Luo Z.H."/>
            <person name="Li M."/>
        </authorList>
    </citation>
    <scope>NUCLEOTIDE SEQUENCE [LARGE SCALE GENOMIC DNA]</scope>
    <source>
        <strain evidence="1">HyVt-76</strain>
    </source>
</reference>
<organism evidence="1">
    <name type="scientific">Caldithrix abyssi</name>
    <dbReference type="NCBI Taxonomy" id="187145"/>
    <lineage>
        <taxon>Bacteria</taxon>
        <taxon>Pseudomonadati</taxon>
        <taxon>Calditrichota</taxon>
        <taxon>Calditrichia</taxon>
        <taxon>Calditrichales</taxon>
        <taxon>Calditrichaceae</taxon>
        <taxon>Caldithrix</taxon>
    </lineage>
</organism>
<dbReference type="SUPFAM" id="SSF53448">
    <property type="entry name" value="Nucleotide-diphospho-sugar transferases"/>
    <property type="match status" value="1"/>
</dbReference>
<dbReference type="InterPro" id="IPR029044">
    <property type="entry name" value="Nucleotide-diphossugar_trans"/>
</dbReference>
<proteinExistence type="predicted"/>
<dbReference type="Gene3D" id="3.90.550.10">
    <property type="entry name" value="Spore Coat Polysaccharide Biosynthesis Protein SpsA, Chain A"/>
    <property type="match status" value="1"/>
</dbReference>
<comment type="caution">
    <text evidence="1">The sequence shown here is derived from an EMBL/GenBank/DDBJ whole genome shotgun (WGS) entry which is preliminary data.</text>
</comment>
<sequence>MKISGFSFVRNGQKLYYPVVESIQSILPIVDEFVIAVGQSDPDDHTREAIEAIGDPKIKIIYTVWEEKYFKKGIINALQTDIAKEACSGDWLFYLQADEVVHEKYLPVIEKRCRELLPDKRVEGLLFRYKHFWGDYDHYHISHGWYPYEIRIIRNDPHIHSWQSAQSFRYFEYYDNPRQKDGHRKLRVALVDAEIYHYGWVRPPHLMQNKSRALNAVHWGRKTAEIYYANAPKEFDYGPLNRLGLFTESHPAVMRERIARMDWKNKLQYGGPPNKNRAPHKHERLKYRFITFLERNLFHRPIGGFRNYILLKDV</sequence>
<accession>A0A7V5H1W2</accession>
<gene>
    <name evidence="1" type="ORF">ENL21_00035</name>
</gene>
<evidence type="ECO:0008006" key="2">
    <source>
        <dbReference type="Google" id="ProtNLM"/>
    </source>
</evidence>
<evidence type="ECO:0000313" key="1">
    <source>
        <dbReference type="EMBL" id="HHE54142.1"/>
    </source>
</evidence>
<dbReference type="Proteomes" id="UP000886111">
    <property type="component" value="Unassembled WGS sequence"/>
</dbReference>